<dbReference type="InterPro" id="IPR029479">
    <property type="entry name" value="Nitroreductase"/>
</dbReference>
<gene>
    <name evidence="4" type="ORF">H9812_06295</name>
</gene>
<proteinExistence type="inferred from homology"/>
<dbReference type="SUPFAM" id="SSF55469">
    <property type="entry name" value="FMN-dependent nitroreductase-like"/>
    <property type="match status" value="1"/>
</dbReference>
<dbReference type="Pfam" id="PF00881">
    <property type="entry name" value="Nitroreductase"/>
    <property type="match status" value="1"/>
</dbReference>
<name>A0A9D2DXF3_9FIRM</name>
<sequence length="178" mass="19847">MTFQEVLEQRKSIRKYIARPVEEEKVREMIEAAMLAPSWKNSQTTHYYVAMGEMLQKVRDALPAFNQRNTENAPVLIVSTFVTCVSGYDVKAGEPSNELGNGWGAYDCGLHDMALLLKASELGLSTLVMGIRDAEKLREVLSVPADEQIVSVIAVGYAAVDPERPARKELTEIAKFFH</sequence>
<evidence type="ECO:0000256" key="1">
    <source>
        <dbReference type="ARBA" id="ARBA00007118"/>
    </source>
</evidence>
<reference evidence="4" key="2">
    <citation type="submission" date="2021-04" db="EMBL/GenBank/DDBJ databases">
        <authorList>
            <person name="Gilroy R."/>
        </authorList>
    </citation>
    <scope>NUCLEOTIDE SEQUENCE</scope>
    <source>
        <strain evidence="4">CHK33-5263</strain>
    </source>
</reference>
<reference evidence="4" key="1">
    <citation type="journal article" date="2021" name="PeerJ">
        <title>Extensive microbial diversity within the chicken gut microbiome revealed by metagenomics and culture.</title>
        <authorList>
            <person name="Gilroy R."/>
            <person name="Ravi A."/>
            <person name="Getino M."/>
            <person name="Pursley I."/>
            <person name="Horton D.L."/>
            <person name="Alikhan N.F."/>
            <person name="Baker D."/>
            <person name="Gharbi K."/>
            <person name="Hall N."/>
            <person name="Watson M."/>
            <person name="Adriaenssens E.M."/>
            <person name="Foster-Nyarko E."/>
            <person name="Jarju S."/>
            <person name="Secka A."/>
            <person name="Antonio M."/>
            <person name="Oren A."/>
            <person name="Chaudhuri R.R."/>
            <person name="La Ragione R."/>
            <person name="Hildebrand F."/>
            <person name="Pallen M.J."/>
        </authorList>
    </citation>
    <scope>NUCLEOTIDE SEQUENCE</scope>
    <source>
        <strain evidence="4">CHK33-5263</strain>
    </source>
</reference>
<dbReference type="EMBL" id="DXBS01000119">
    <property type="protein sequence ID" value="HIZ25062.1"/>
    <property type="molecule type" value="Genomic_DNA"/>
</dbReference>
<dbReference type="Gene3D" id="3.40.109.10">
    <property type="entry name" value="NADH Oxidase"/>
    <property type="match status" value="2"/>
</dbReference>
<dbReference type="InterPro" id="IPR000415">
    <property type="entry name" value="Nitroreductase-like"/>
</dbReference>
<evidence type="ECO:0000313" key="4">
    <source>
        <dbReference type="EMBL" id="HIZ25062.1"/>
    </source>
</evidence>
<evidence type="ECO:0000259" key="3">
    <source>
        <dbReference type="Pfam" id="PF00881"/>
    </source>
</evidence>
<dbReference type="Proteomes" id="UP000824044">
    <property type="component" value="Unassembled WGS sequence"/>
</dbReference>
<organism evidence="4 5">
    <name type="scientific">Candidatus Gallimonas intestinigallinarum</name>
    <dbReference type="NCBI Taxonomy" id="2838604"/>
    <lineage>
        <taxon>Bacteria</taxon>
        <taxon>Bacillati</taxon>
        <taxon>Bacillota</taxon>
        <taxon>Clostridia</taxon>
        <taxon>Candidatus Gallimonas</taxon>
    </lineage>
</organism>
<evidence type="ECO:0000256" key="2">
    <source>
        <dbReference type="ARBA" id="ARBA00023002"/>
    </source>
</evidence>
<dbReference type="AlphaFoldDB" id="A0A9D2DXF3"/>
<accession>A0A9D2DXF3</accession>
<evidence type="ECO:0000313" key="5">
    <source>
        <dbReference type="Proteomes" id="UP000824044"/>
    </source>
</evidence>
<feature type="domain" description="Nitroreductase" evidence="3">
    <location>
        <begin position="8"/>
        <end position="157"/>
    </location>
</feature>
<dbReference type="PANTHER" id="PTHR43673">
    <property type="entry name" value="NAD(P)H NITROREDUCTASE YDGI-RELATED"/>
    <property type="match status" value="1"/>
</dbReference>
<protein>
    <submittedName>
        <fullName evidence="4">Nitroreductase family protein</fullName>
    </submittedName>
</protein>
<comment type="caution">
    <text evidence="4">The sequence shown here is derived from an EMBL/GenBank/DDBJ whole genome shotgun (WGS) entry which is preliminary data.</text>
</comment>
<comment type="similarity">
    <text evidence="1">Belongs to the nitroreductase family.</text>
</comment>
<dbReference type="GO" id="GO:0016491">
    <property type="term" value="F:oxidoreductase activity"/>
    <property type="evidence" value="ECO:0007669"/>
    <property type="project" value="UniProtKB-KW"/>
</dbReference>
<keyword evidence="2" id="KW-0560">Oxidoreductase</keyword>
<dbReference type="PANTHER" id="PTHR43673:SF10">
    <property type="entry name" value="NADH DEHYDROGENASE_NAD(P)H NITROREDUCTASE XCC3605-RELATED"/>
    <property type="match status" value="1"/>
</dbReference>